<dbReference type="PANTHER" id="PTHR37928:SF2">
    <property type="entry name" value="GPI ANCHORED CFEM DOMAIN PROTEIN (AFU_ORTHOLOGUE AFUA_6G10580)"/>
    <property type="match status" value="1"/>
</dbReference>
<evidence type="ECO:0000256" key="9">
    <source>
        <dbReference type="ARBA" id="ARBA00022729"/>
    </source>
</evidence>
<dbReference type="Proteomes" id="UP001307849">
    <property type="component" value="Unassembled WGS sequence"/>
</dbReference>
<evidence type="ECO:0000256" key="16">
    <source>
        <dbReference type="SAM" id="MobiDB-lite"/>
    </source>
</evidence>
<dbReference type="Pfam" id="PF05730">
    <property type="entry name" value="CFEM"/>
    <property type="match status" value="1"/>
</dbReference>
<feature type="domain" description="CFEM" evidence="19">
    <location>
        <begin position="2"/>
        <end position="115"/>
    </location>
</feature>
<evidence type="ECO:0000256" key="18">
    <source>
        <dbReference type="SAM" id="SignalP"/>
    </source>
</evidence>
<feature type="disulfide bond" evidence="15">
    <location>
        <begin position="35"/>
        <end position="66"/>
    </location>
</feature>
<keyword evidence="13" id="KW-0325">Glycoprotein</keyword>
<evidence type="ECO:0000256" key="15">
    <source>
        <dbReference type="PROSITE-ProRule" id="PRU01356"/>
    </source>
</evidence>
<keyword evidence="8 15" id="KW-0479">Metal-binding</keyword>
<sequence>MNYPGVFPKLFWIAFLLAASAVAQLDQIPTCALSCAITSLGATGCPQTDFACICQSTEFISGLAPCIQSSCTQEDRDQTLRAAQLLCANAGIDLSISSDVPSSTRISSSTSSSTSTSTSTSSPTLTSTNNPILPPSQIPSRTTTSTAPDTTSSESSSTSITTSSNTPTINSVPSTNSNNLSSGVIAGIAVGAGVLVISLIVCLYIIYRLRDRKKPVPAMSSNGSTGNHHNQWGGIVQDNWGGIGPDNDLPGQLVTGGRN</sequence>
<feature type="disulfide bond" evidence="15">
    <location>
        <begin position="54"/>
        <end position="87"/>
    </location>
</feature>
<keyword evidence="17" id="KW-0812">Transmembrane</keyword>
<comment type="similarity">
    <text evidence="3">Belongs to the RBT5 family.</text>
</comment>
<keyword evidence="17" id="KW-1133">Transmembrane helix</keyword>
<dbReference type="PROSITE" id="PS52012">
    <property type="entry name" value="CFEM"/>
    <property type="match status" value="1"/>
</dbReference>
<feature type="chain" id="PRO_5043002148" description="CFEM domain-containing protein" evidence="18">
    <location>
        <begin position="24"/>
        <end position="259"/>
    </location>
</feature>
<dbReference type="GO" id="GO:0005886">
    <property type="term" value="C:plasma membrane"/>
    <property type="evidence" value="ECO:0007669"/>
    <property type="project" value="UniProtKB-SubCell"/>
</dbReference>
<feature type="disulfide bond" evidence="15">
    <location>
        <begin position="45"/>
        <end position="52"/>
    </location>
</feature>
<keyword evidence="10 15" id="KW-0408">Iron</keyword>
<evidence type="ECO:0000256" key="1">
    <source>
        <dbReference type="ARBA" id="ARBA00004609"/>
    </source>
</evidence>
<keyword evidence="4" id="KW-1003">Cell membrane</keyword>
<protein>
    <recommendedName>
        <fullName evidence="19">CFEM domain-containing protein</fullName>
    </recommendedName>
</protein>
<comment type="subcellular location">
    <subcellularLocation>
        <location evidence="1">Cell membrane</location>
        <topology evidence="1">Lipid-anchor</topology>
        <topology evidence="1">GPI-anchor</topology>
    </subcellularLocation>
    <subcellularLocation>
        <location evidence="2">Secreted</location>
    </subcellularLocation>
</comment>
<feature type="disulfide bond" evidence="15">
    <location>
        <begin position="31"/>
        <end position="71"/>
    </location>
</feature>
<evidence type="ECO:0000256" key="10">
    <source>
        <dbReference type="ARBA" id="ARBA00023004"/>
    </source>
</evidence>
<keyword evidence="7" id="KW-0336">GPI-anchor</keyword>
<reference evidence="20 21" key="1">
    <citation type="submission" date="2019-10" db="EMBL/GenBank/DDBJ databases">
        <authorList>
            <person name="Palmer J.M."/>
        </authorList>
    </citation>
    <scope>NUCLEOTIDE SEQUENCE [LARGE SCALE GENOMIC DNA]</scope>
    <source>
        <strain evidence="20 21">TWF506</strain>
    </source>
</reference>
<feature type="binding site" description="axial binding residue" evidence="15">
    <location>
        <position position="49"/>
    </location>
    <ligand>
        <name>heme</name>
        <dbReference type="ChEBI" id="CHEBI:30413"/>
    </ligand>
    <ligandPart>
        <name>Fe</name>
        <dbReference type="ChEBI" id="CHEBI:18248"/>
    </ligandPart>
</feature>
<evidence type="ECO:0000256" key="11">
    <source>
        <dbReference type="ARBA" id="ARBA00023136"/>
    </source>
</evidence>
<evidence type="ECO:0000313" key="20">
    <source>
        <dbReference type="EMBL" id="KAK6500812.1"/>
    </source>
</evidence>
<evidence type="ECO:0000259" key="19">
    <source>
        <dbReference type="PROSITE" id="PS52012"/>
    </source>
</evidence>
<evidence type="ECO:0000256" key="3">
    <source>
        <dbReference type="ARBA" id="ARBA00010031"/>
    </source>
</evidence>
<evidence type="ECO:0000256" key="2">
    <source>
        <dbReference type="ARBA" id="ARBA00004613"/>
    </source>
</evidence>
<feature type="compositionally biased region" description="Low complexity" evidence="16">
    <location>
        <begin position="99"/>
        <end position="128"/>
    </location>
</feature>
<feature type="signal peptide" evidence="18">
    <location>
        <begin position="1"/>
        <end position="23"/>
    </location>
</feature>
<keyword evidence="11 17" id="KW-0472">Membrane</keyword>
<evidence type="ECO:0000313" key="21">
    <source>
        <dbReference type="Proteomes" id="UP001307849"/>
    </source>
</evidence>
<evidence type="ECO:0000256" key="14">
    <source>
        <dbReference type="ARBA" id="ARBA00023288"/>
    </source>
</evidence>
<keyword evidence="21" id="KW-1185">Reference proteome</keyword>
<gene>
    <name evidence="20" type="ORF">TWF506_003575</name>
</gene>
<keyword evidence="5" id="KW-0964">Secreted</keyword>
<evidence type="ECO:0000256" key="7">
    <source>
        <dbReference type="ARBA" id="ARBA00022622"/>
    </source>
</evidence>
<dbReference type="GO" id="GO:0046872">
    <property type="term" value="F:metal ion binding"/>
    <property type="evidence" value="ECO:0007669"/>
    <property type="project" value="UniProtKB-UniRule"/>
</dbReference>
<organism evidence="20 21">
    <name type="scientific">Arthrobotrys conoides</name>
    <dbReference type="NCBI Taxonomy" id="74498"/>
    <lineage>
        <taxon>Eukaryota</taxon>
        <taxon>Fungi</taxon>
        <taxon>Dikarya</taxon>
        <taxon>Ascomycota</taxon>
        <taxon>Pezizomycotina</taxon>
        <taxon>Orbiliomycetes</taxon>
        <taxon>Orbiliales</taxon>
        <taxon>Orbiliaceae</taxon>
        <taxon>Arthrobotrys</taxon>
    </lineage>
</organism>
<feature type="transmembrane region" description="Helical" evidence="17">
    <location>
        <begin position="184"/>
        <end position="207"/>
    </location>
</feature>
<feature type="compositionally biased region" description="Low complexity" evidence="16">
    <location>
        <begin position="139"/>
        <end position="176"/>
    </location>
</feature>
<evidence type="ECO:0000256" key="6">
    <source>
        <dbReference type="ARBA" id="ARBA00022617"/>
    </source>
</evidence>
<comment type="caution">
    <text evidence="20">The sequence shown here is derived from an EMBL/GenBank/DDBJ whole genome shotgun (WGS) entry which is preliminary data.</text>
</comment>
<dbReference type="EMBL" id="JAVHJM010000012">
    <property type="protein sequence ID" value="KAK6500812.1"/>
    <property type="molecule type" value="Genomic_DNA"/>
</dbReference>
<keyword evidence="6 15" id="KW-0349">Heme</keyword>
<dbReference type="InterPro" id="IPR051735">
    <property type="entry name" value="CFEM_domain"/>
</dbReference>
<evidence type="ECO:0000256" key="17">
    <source>
        <dbReference type="SAM" id="Phobius"/>
    </source>
</evidence>
<dbReference type="GO" id="GO:0005576">
    <property type="term" value="C:extracellular region"/>
    <property type="evidence" value="ECO:0007669"/>
    <property type="project" value="UniProtKB-SubCell"/>
</dbReference>
<dbReference type="GO" id="GO:0098552">
    <property type="term" value="C:side of membrane"/>
    <property type="evidence" value="ECO:0007669"/>
    <property type="project" value="UniProtKB-KW"/>
</dbReference>
<feature type="region of interest" description="Disordered" evidence="16">
    <location>
        <begin position="99"/>
        <end position="176"/>
    </location>
</feature>
<keyword evidence="12 15" id="KW-1015">Disulfide bond</keyword>
<evidence type="ECO:0000256" key="12">
    <source>
        <dbReference type="ARBA" id="ARBA00023157"/>
    </source>
</evidence>
<dbReference type="PANTHER" id="PTHR37928">
    <property type="entry name" value="CFEM DOMAIN PROTEIN (AFU_ORTHOLOGUE AFUA_6G14090)"/>
    <property type="match status" value="1"/>
</dbReference>
<proteinExistence type="inferred from homology"/>
<keyword evidence="14" id="KW-0449">Lipoprotein</keyword>
<evidence type="ECO:0000256" key="13">
    <source>
        <dbReference type="ARBA" id="ARBA00023180"/>
    </source>
</evidence>
<accession>A0AAN8NBD7</accession>
<dbReference type="SMART" id="SM00747">
    <property type="entry name" value="CFEM"/>
    <property type="match status" value="1"/>
</dbReference>
<dbReference type="AlphaFoldDB" id="A0AAN8NBD7"/>
<keyword evidence="9 18" id="KW-0732">Signal</keyword>
<evidence type="ECO:0000256" key="5">
    <source>
        <dbReference type="ARBA" id="ARBA00022525"/>
    </source>
</evidence>
<evidence type="ECO:0000256" key="4">
    <source>
        <dbReference type="ARBA" id="ARBA00022475"/>
    </source>
</evidence>
<evidence type="ECO:0000256" key="8">
    <source>
        <dbReference type="ARBA" id="ARBA00022723"/>
    </source>
</evidence>
<dbReference type="InterPro" id="IPR008427">
    <property type="entry name" value="Extracellular_membr_CFEM_dom"/>
</dbReference>
<name>A0AAN8NBD7_9PEZI</name>